<reference evidence="3" key="2">
    <citation type="journal article" date="2016" name="Sci. Rep.">
        <title>Dictyocaulus viviparus genome, variome and transcriptome elucidate lungworm biology and support future intervention.</title>
        <authorList>
            <person name="McNulty S.N."/>
            <person name="Strube C."/>
            <person name="Rosa B.A."/>
            <person name="Martin J.C."/>
            <person name="Tyagi R."/>
            <person name="Choi Y.J."/>
            <person name="Wang Q."/>
            <person name="Hallsworth Pepin K."/>
            <person name="Zhang X."/>
            <person name="Ozersky P."/>
            <person name="Wilson R.K."/>
            <person name="Sternberg P.W."/>
            <person name="Gasser R.B."/>
            <person name="Mitreva M."/>
        </authorList>
    </citation>
    <scope>NUCLEOTIDE SEQUENCE [LARGE SCALE GENOMIC DNA]</scope>
    <source>
        <strain evidence="3">HannoverDv2000</strain>
    </source>
</reference>
<evidence type="ECO:0000313" key="2">
    <source>
        <dbReference type="EMBL" id="KJH41311.1"/>
    </source>
</evidence>
<evidence type="ECO:0000256" key="1">
    <source>
        <dbReference type="SAM" id="MobiDB-lite"/>
    </source>
</evidence>
<sequence length="382" mass="44041">MSKSPFIRSFYCSPVSKTVQPDLHSTEVPRKDVRHDQQNTAVIQYPINPPRVPEHYFAPKPFVLNKPLIESSYCWAYGVEEYHKIVKSSKCEDIQHGLPVNDRLDVPIVKCSDMGDGQGNVFREPYQPYKATSNCQSTTFHRNTNERRLIDEVEMSYNQKDTNEERHNQKSFETSEYAWLRLDKEREELYGIHRNYEPVAERSINYTQDHKIVPDIEDDDWNKNGLVNEKKNVAVSNVKPMTQEESDYLGFSNDLYPAYCLNKTTLYDTHTTSVDDTQNRSPRSTLCRGAEPETNAPDVVQPTSSSAFHNDTRSGADDYDTAVETPKYLSRFKTVIKPTIQKQHYRTQYSPIGNAFDPVGQMQLSEYHFEDLNDLVSCIGAH</sequence>
<feature type="compositionally biased region" description="Polar residues" evidence="1">
    <location>
        <begin position="272"/>
        <end position="284"/>
    </location>
</feature>
<feature type="region of interest" description="Disordered" evidence="1">
    <location>
        <begin position="272"/>
        <end position="319"/>
    </location>
</feature>
<gene>
    <name evidence="2" type="ORF">DICVIV_12722</name>
</gene>
<protein>
    <submittedName>
        <fullName evidence="2">Uncharacterized protein</fullName>
    </submittedName>
</protein>
<dbReference type="OrthoDB" id="5859073at2759"/>
<proteinExistence type="predicted"/>
<dbReference type="Proteomes" id="UP000053766">
    <property type="component" value="Unassembled WGS sequence"/>
</dbReference>
<organism evidence="2 3">
    <name type="scientific">Dictyocaulus viviparus</name>
    <name type="common">Bovine lungworm</name>
    <dbReference type="NCBI Taxonomy" id="29172"/>
    <lineage>
        <taxon>Eukaryota</taxon>
        <taxon>Metazoa</taxon>
        <taxon>Ecdysozoa</taxon>
        <taxon>Nematoda</taxon>
        <taxon>Chromadorea</taxon>
        <taxon>Rhabditida</taxon>
        <taxon>Rhabditina</taxon>
        <taxon>Rhabditomorpha</taxon>
        <taxon>Strongyloidea</taxon>
        <taxon>Metastrongylidae</taxon>
        <taxon>Dictyocaulus</taxon>
    </lineage>
</organism>
<dbReference type="EMBL" id="KN716853">
    <property type="protein sequence ID" value="KJH41311.1"/>
    <property type="molecule type" value="Genomic_DNA"/>
</dbReference>
<evidence type="ECO:0000313" key="3">
    <source>
        <dbReference type="Proteomes" id="UP000053766"/>
    </source>
</evidence>
<accession>A0A0D8XG20</accession>
<reference evidence="2 3" key="1">
    <citation type="submission" date="2013-11" db="EMBL/GenBank/DDBJ databases">
        <title>Draft genome of the bovine lungworm Dictyocaulus viviparus.</title>
        <authorList>
            <person name="Mitreva M."/>
        </authorList>
    </citation>
    <scope>NUCLEOTIDE SEQUENCE [LARGE SCALE GENOMIC DNA]</scope>
    <source>
        <strain evidence="2 3">HannoverDv2000</strain>
    </source>
</reference>
<dbReference type="AlphaFoldDB" id="A0A0D8XG20"/>
<keyword evidence="3" id="KW-1185">Reference proteome</keyword>
<name>A0A0D8XG20_DICVI</name>